<dbReference type="Pfam" id="PF13517">
    <property type="entry name" value="FG-GAP_3"/>
    <property type="match status" value="3"/>
</dbReference>
<gene>
    <name evidence="3" type="ORF">GA0070617_2873</name>
</gene>
<evidence type="ECO:0000256" key="1">
    <source>
        <dbReference type="ARBA" id="ARBA00022729"/>
    </source>
</evidence>
<dbReference type="CDD" id="cd01833">
    <property type="entry name" value="XynB_like"/>
    <property type="match status" value="1"/>
</dbReference>
<keyword evidence="1" id="KW-0732">Signal</keyword>
<evidence type="ECO:0000313" key="4">
    <source>
        <dbReference type="Proteomes" id="UP000198937"/>
    </source>
</evidence>
<dbReference type="Proteomes" id="UP000198937">
    <property type="component" value="Unassembled WGS sequence"/>
</dbReference>
<dbReference type="SUPFAM" id="SSF69318">
    <property type="entry name" value="Integrin alpha N-terminal domain"/>
    <property type="match status" value="2"/>
</dbReference>
<dbReference type="InterPro" id="IPR028994">
    <property type="entry name" value="Integrin_alpha_N"/>
</dbReference>
<dbReference type="EMBL" id="FMIA01000002">
    <property type="protein sequence ID" value="SCL55141.1"/>
    <property type="molecule type" value="Genomic_DNA"/>
</dbReference>
<dbReference type="GO" id="GO:0004622">
    <property type="term" value="F:phosphatidylcholine lysophospholipase activity"/>
    <property type="evidence" value="ECO:0007669"/>
    <property type="project" value="TreeGrafter"/>
</dbReference>
<keyword evidence="4" id="KW-1185">Reference proteome</keyword>
<dbReference type="InterPro" id="IPR036514">
    <property type="entry name" value="SGNH_hydro_sf"/>
</dbReference>
<sequence length="1094" mass="117655">MVLALSATAVAARAADDSRVTFGVGYSAWQESYIETALNQTYPARYYDRDDDMPLDPGELRKRDEVCVGDIRDMSAEQLARCAVRKKYDVPSGDALPGAVLIRVDPAADDVVFEVPGPASEENEKEWTAFVISTMGSVGKPIVQGLCMAWRAQRGANVADPPQVAGCAGVSELVANFVSRGAENLRDGEFRDPHAWGADLLAAVVAGGLAWLWEYKLVGVVQNDGRAFFQAVIAAPIQQMAQGVGRACPGCKKYFGSVYHVFYDAIFQQLPLTGSPTGSPTPTPRGLSALRVMPLGDSITYGVGVQDPEGTGYRARLWNGLADEAVLDFVGSQSSGTLPDKNHEGHPYWRIDQIGQLVECAIPRHRPNVVLLHIGTNDMSYNVDVAGAPARLDALISKIVRLAPETTVLVAQLVPAYNQGTNNQVQAYNAAIPGIVARHRAAGERVRVVDMSAVTRADLTDSVHPNAEGYRKMADAFLGAVKAARTEGIIVDPVAGDAGACTPTTGKAPDSLSDDSTASGTGWRWQGLVAPGVGATRDRVHFADVDGDGLDDYLVLDDQAKVKAWTNAHTLGDGYGWRYRGVVATGVGAVPENVRFADVDGDTLDDYLVLDGTGRVSAWINEYTPAGNFGWSYAGVIATGVGATREQVRFADLSGDGKDDYLVVDDQGRVTAYANEYHGGGTYGWSWMGQVASGVGATRDRVRFADVNGDARDDYLVVHDEAHVNVWLNTVPRVVVQAPGGRPPTIEWQNHGRTLTARGANRDQVRFADVNGDGKEDYLLVDSAGRAAAALNDQYGRPQAWDWQGVVGQNPDTSTSNGMVDLTGDGRADWIAVRSDGTVAAWINRQSQGGGYGWDYAGRITTGVTPGRERVRFADVDGDGKDDYLVLDDNGATRAWINKYAPSSGFGWDYAGVIAPGAGAPKEQVRFADLDGDRKDDYVVLDGDGALKVWLNRRTTGYGWDYAGRIGPGLHTARDEIHLADLNGDFRADYLLVDSAGRVWAWLNHYRDGRFGWWFDGLVASGVGASGSQVRFADLNGDRRADYLVESPNGQIRAWTFHGYVVAQDAPMPEAPTTPDVDVDLDPCALVVANRLPC</sequence>
<reference evidence="3 4" key="1">
    <citation type="submission" date="2016-06" db="EMBL/GenBank/DDBJ databases">
        <authorList>
            <person name="Kjaerup R.B."/>
            <person name="Dalgaard T.S."/>
            <person name="Juul-Madsen H.R."/>
        </authorList>
    </citation>
    <scope>NUCLEOTIDE SEQUENCE [LARGE SCALE GENOMIC DNA]</scope>
    <source>
        <strain evidence="3 4">DSM 45577</strain>
    </source>
</reference>
<organism evidence="3 4">
    <name type="scientific">Micromonospora yangpuensis</name>
    <dbReference type="NCBI Taxonomy" id="683228"/>
    <lineage>
        <taxon>Bacteria</taxon>
        <taxon>Bacillati</taxon>
        <taxon>Actinomycetota</taxon>
        <taxon>Actinomycetes</taxon>
        <taxon>Micromonosporales</taxon>
        <taxon>Micromonosporaceae</taxon>
        <taxon>Micromonospora</taxon>
    </lineage>
</organism>
<feature type="domain" description="SGNH hydrolase-type esterase" evidence="2">
    <location>
        <begin position="295"/>
        <end position="471"/>
    </location>
</feature>
<dbReference type="Gene3D" id="3.40.50.1110">
    <property type="entry name" value="SGNH hydrolase"/>
    <property type="match status" value="1"/>
</dbReference>
<protein>
    <submittedName>
        <fullName evidence="3">Lysophospholipase L1</fullName>
    </submittedName>
</protein>
<evidence type="ECO:0000313" key="3">
    <source>
        <dbReference type="EMBL" id="SCL55141.1"/>
    </source>
</evidence>
<evidence type="ECO:0000259" key="2">
    <source>
        <dbReference type="Pfam" id="PF13472"/>
    </source>
</evidence>
<dbReference type="InterPro" id="IPR051532">
    <property type="entry name" value="Ester_Hydrolysis_Enzymes"/>
</dbReference>
<accession>A0A1C6UMA3</accession>
<name>A0A1C6UMA3_9ACTN</name>
<dbReference type="InterPro" id="IPR013517">
    <property type="entry name" value="FG-GAP"/>
</dbReference>
<proteinExistence type="predicted"/>
<dbReference type="PANTHER" id="PTHR30383">
    <property type="entry name" value="THIOESTERASE 1/PROTEASE 1/LYSOPHOSPHOLIPASE L1"/>
    <property type="match status" value="1"/>
</dbReference>
<dbReference type="Pfam" id="PF13472">
    <property type="entry name" value="Lipase_GDSL_2"/>
    <property type="match status" value="1"/>
</dbReference>
<dbReference type="InterPro" id="IPR013830">
    <property type="entry name" value="SGNH_hydro"/>
</dbReference>
<dbReference type="AlphaFoldDB" id="A0A1C6UMA3"/>
<dbReference type="STRING" id="683228.GA0070617_2873"/>
<dbReference type="SUPFAM" id="SSF52266">
    <property type="entry name" value="SGNH hydrolase"/>
    <property type="match status" value="1"/>
</dbReference>
<dbReference type="PANTHER" id="PTHR30383:SF5">
    <property type="entry name" value="SGNH HYDROLASE-TYPE ESTERASE DOMAIN-CONTAINING PROTEIN"/>
    <property type="match status" value="1"/>
</dbReference>